<evidence type="ECO:0000259" key="8">
    <source>
        <dbReference type="PROSITE" id="PS50850"/>
    </source>
</evidence>
<feature type="domain" description="Major facilitator superfamily (MFS) profile" evidence="8">
    <location>
        <begin position="1"/>
        <end position="379"/>
    </location>
</feature>
<dbReference type="InterPro" id="IPR011701">
    <property type="entry name" value="MFS"/>
</dbReference>
<dbReference type="Gene3D" id="1.20.1250.20">
    <property type="entry name" value="MFS general substrate transporter like domains"/>
    <property type="match status" value="2"/>
</dbReference>
<accession>A0AAE3DAV4</accession>
<feature type="transmembrane region" description="Helical" evidence="7">
    <location>
        <begin position="71"/>
        <end position="89"/>
    </location>
</feature>
<feature type="transmembrane region" description="Helical" evidence="7">
    <location>
        <begin position="354"/>
        <end position="374"/>
    </location>
</feature>
<dbReference type="GO" id="GO:0022857">
    <property type="term" value="F:transmembrane transporter activity"/>
    <property type="evidence" value="ECO:0007669"/>
    <property type="project" value="InterPro"/>
</dbReference>
<dbReference type="RefSeq" id="WP_308458965.1">
    <property type="nucleotide sequence ID" value="NZ_JAJEPS010000003.1"/>
</dbReference>
<comment type="subcellular location">
    <subcellularLocation>
        <location evidence="1">Cell membrane</location>
        <topology evidence="1">Multi-pass membrane protein</topology>
    </subcellularLocation>
</comment>
<evidence type="ECO:0000313" key="9">
    <source>
        <dbReference type="EMBL" id="MCC2125585.1"/>
    </source>
</evidence>
<reference evidence="9 10" key="1">
    <citation type="submission" date="2021-10" db="EMBL/GenBank/DDBJ databases">
        <title>Anaerobic single-cell dispensing facilitates the cultivation of human gut bacteria.</title>
        <authorList>
            <person name="Afrizal A."/>
        </authorList>
    </citation>
    <scope>NUCLEOTIDE SEQUENCE [LARGE SCALE GENOMIC DNA]</scope>
    <source>
        <strain evidence="9 10">CLA-AA-H276</strain>
    </source>
</reference>
<feature type="transmembrane region" description="Helical" evidence="7">
    <location>
        <begin position="161"/>
        <end position="178"/>
    </location>
</feature>
<evidence type="ECO:0000256" key="2">
    <source>
        <dbReference type="ARBA" id="ARBA00008335"/>
    </source>
</evidence>
<dbReference type="SUPFAM" id="SSF103473">
    <property type="entry name" value="MFS general substrate transporter"/>
    <property type="match status" value="1"/>
</dbReference>
<keyword evidence="4 7" id="KW-0812">Transmembrane</keyword>
<dbReference type="GO" id="GO:0005886">
    <property type="term" value="C:plasma membrane"/>
    <property type="evidence" value="ECO:0007669"/>
    <property type="project" value="UniProtKB-SubCell"/>
</dbReference>
<evidence type="ECO:0000256" key="3">
    <source>
        <dbReference type="ARBA" id="ARBA00022448"/>
    </source>
</evidence>
<evidence type="ECO:0000256" key="6">
    <source>
        <dbReference type="ARBA" id="ARBA00023136"/>
    </source>
</evidence>
<comment type="similarity">
    <text evidence="2">Belongs to the major facilitator superfamily.</text>
</comment>
<proteinExistence type="inferred from homology"/>
<feature type="transmembrane region" description="Helical" evidence="7">
    <location>
        <begin position="239"/>
        <end position="259"/>
    </location>
</feature>
<dbReference type="EMBL" id="JAJEPS010000003">
    <property type="protein sequence ID" value="MCC2125585.1"/>
    <property type="molecule type" value="Genomic_DNA"/>
</dbReference>
<feature type="transmembrane region" description="Helical" evidence="7">
    <location>
        <begin position="206"/>
        <end position="227"/>
    </location>
</feature>
<dbReference type="Pfam" id="PF07690">
    <property type="entry name" value="MFS_1"/>
    <property type="match status" value="1"/>
</dbReference>
<comment type="caution">
    <text evidence="9">The sequence shown here is derived from an EMBL/GenBank/DDBJ whole genome shotgun (WGS) entry which is preliminary data.</text>
</comment>
<keyword evidence="3" id="KW-0813">Transport</keyword>
<dbReference type="Proteomes" id="UP001198220">
    <property type="component" value="Unassembled WGS sequence"/>
</dbReference>
<evidence type="ECO:0000256" key="1">
    <source>
        <dbReference type="ARBA" id="ARBA00004651"/>
    </source>
</evidence>
<dbReference type="AlphaFoldDB" id="A0AAE3DAV4"/>
<dbReference type="PROSITE" id="PS50850">
    <property type="entry name" value="MFS"/>
    <property type="match status" value="1"/>
</dbReference>
<keyword evidence="5 7" id="KW-1133">Transmembrane helix</keyword>
<name>A0AAE3DAV4_9FIRM</name>
<evidence type="ECO:0000256" key="4">
    <source>
        <dbReference type="ARBA" id="ARBA00022692"/>
    </source>
</evidence>
<evidence type="ECO:0000256" key="5">
    <source>
        <dbReference type="ARBA" id="ARBA00022989"/>
    </source>
</evidence>
<sequence length="379" mass="40525">MKTKMEKFAILSLSWMLISTYSVSTALPAMKEYYIEYSGSQVEFLVSAAALGITFTILFNTVIAKYLRERLMVAGGLLLLSVSGIVPVFTDIYPVILGSRFLLGIGIGLVNVKAISMISERYSGREQETLLGFRSSFEMLGNAVLTLIAGQLLAFGWQKAFSVYALGFLVLALYLLFVPEKEGNVSDTAAAGVLNGKFERKNAETAIFYTICGFLLVVANAACSLRIPVLVEERGFGTASTASIVLSILMIVGILAGFLYGNLLKICRKKIFFFCLAGYCAGMVLMAAAGSFLLFMAGVVITGFAHTTGITCVFNGAAADEPGELLSVVNSIVLVGCNLGSACAPFLIGGIELVWPVSFAAFPVIGIVLLLIGWMRGRD</sequence>
<keyword evidence="10" id="KW-1185">Reference proteome</keyword>
<dbReference type="PANTHER" id="PTHR23514:SF3">
    <property type="entry name" value="BYPASS OF STOP CODON PROTEIN 6"/>
    <property type="match status" value="1"/>
</dbReference>
<feature type="transmembrane region" description="Helical" evidence="7">
    <location>
        <begin position="271"/>
        <end position="289"/>
    </location>
</feature>
<evidence type="ECO:0000313" key="10">
    <source>
        <dbReference type="Proteomes" id="UP001198220"/>
    </source>
</evidence>
<organism evidence="9 10">
    <name type="scientific">Hominiventricola filiformis</name>
    <dbReference type="NCBI Taxonomy" id="2885352"/>
    <lineage>
        <taxon>Bacteria</taxon>
        <taxon>Bacillati</taxon>
        <taxon>Bacillota</taxon>
        <taxon>Clostridia</taxon>
        <taxon>Lachnospirales</taxon>
        <taxon>Lachnospiraceae</taxon>
        <taxon>Hominiventricola</taxon>
    </lineage>
</organism>
<feature type="transmembrane region" description="Helical" evidence="7">
    <location>
        <begin position="44"/>
        <end position="64"/>
    </location>
</feature>
<feature type="transmembrane region" description="Helical" evidence="7">
    <location>
        <begin position="95"/>
        <end position="116"/>
    </location>
</feature>
<dbReference type="InterPro" id="IPR036259">
    <property type="entry name" value="MFS_trans_sf"/>
</dbReference>
<protein>
    <submittedName>
        <fullName evidence="9">MFS transporter</fullName>
    </submittedName>
</protein>
<dbReference type="InterPro" id="IPR051788">
    <property type="entry name" value="MFS_Transporter"/>
</dbReference>
<evidence type="ECO:0000256" key="7">
    <source>
        <dbReference type="SAM" id="Phobius"/>
    </source>
</evidence>
<feature type="transmembrane region" description="Helical" evidence="7">
    <location>
        <begin position="295"/>
        <end position="318"/>
    </location>
</feature>
<feature type="transmembrane region" description="Helical" evidence="7">
    <location>
        <begin position="325"/>
        <end position="348"/>
    </location>
</feature>
<keyword evidence="6 7" id="KW-0472">Membrane</keyword>
<feature type="transmembrane region" description="Helical" evidence="7">
    <location>
        <begin position="137"/>
        <end position="155"/>
    </location>
</feature>
<gene>
    <name evidence="9" type="ORF">LKD36_05260</name>
</gene>
<dbReference type="PANTHER" id="PTHR23514">
    <property type="entry name" value="BYPASS OF STOP CODON PROTEIN 6"/>
    <property type="match status" value="1"/>
</dbReference>
<dbReference type="InterPro" id="IPR020846">
    <property type="entry name" value="MFS_dom"/>
</dbReference>